<dbReference type="Proteomes" id="UP000630353">
    <property type="component" value="Unassembled WGS sequence"/>
</dbReference>
<reference evidence="2" key="2">
    <citation type="submission" date="2020-09" db="EMBL/GenBank/DDBJ databases">
        <authorList>
            <person name="Sun Q."/>
            <person name="Kim S."/>
        </authorList>
    </citation>
    <scope>NUCLEOTIDE SEQUENCE</scope>
    <source>
        <strain evidence="2">KCTC 42651</strain>
    </source>
</reference>
<dbReference type="AlphaFoldDB" id="A0A918XMF0"/>
<comment type="caution">
    <text evidence="2">The sequence shown here is derived from an EMBL/GenBank/DDBJ whole genome shotgun (WGS) entry which is preliminary data.</text>
</comment>
<dbReference type="EMBL" id="BMZS01000001">
    <property type="protein sequence ID" value="GHD39107.1"/>
    <property type="molecule type" value="Genomic_DNA"/>
</dbReference>
<gene>
    <name evidence="2" type="ORF">GCM10017083_00590</name>
</gene>
<accession>A0A918XMF0</accession>
<evidence type="ECO:0000256" key="1">
    <source>
        <dbReference type="SAM" id="SignalP"/>
    </source>
</evidence>
<keyword evidence="1" id="KW-0732">Signal</keyword>
<feature type="chain" id="PRO_5037517686" evidence="1">
    <location>
        <begin position="25"/>
        <end position="221"/>
    </location>
</feature>
<sequence length="221" mass="24731">MAGRRRVLAAWAGLLALVAATASADTDKSLDGYELTQHTRIYDAFISYPAPSWYQGKDPLDMSEMYRDQKGPEFILEQIPKGEAFNSWTRLYAVRGTYLGKGRTLPLDRYVNATLLGYVQMCGQENVGVSPVGQGGNFLTLLIFCQNSSKGQTDIGYGHGIGQITLIRFYAVRNTLLKVYQEWRGKAFLARDESSWPVPRAEVTMMIERFDGIEVSVSPLR</sequence>
<organism evidence="2 3">
    <name type="scientific">Thalassobaculum fulvum</name>
    <dbReference type="NCBI Taxonomy" id="1633335"/>
    <lineage>
        <taxon>Bacteria</taxon>
        <taxon>Pseudomonadati</taxon>
        <taxon>Pseudomonadota</taxon>
        <taxon>Alphaproteobacteria</taxon>
        <taxon>Rhodospirillales</taxon>
        <taxon>Thalassobaculaceae</taxon>
        <taxon>Thalassobaculum</taxon>
    </lineage>
</organism>
<reference evidence="2" key="1">
    <citation type="journal article" date="2014" name="Int. J. Syst. Evol. Microbiol.">
        <title>Complete genome sequence of Corynebacterium casei LMG S-19264T (=DSM 44701T), isolated from a smear-ripened cheese.</title>
        <authorList>
            <consortium name="US DOE Joint Genome Institute (JGI-PGF)"/>
            <person name="Walter F."/>
            <person name="Albersmeier A."/>
            <person name="Kalinowski J."/>
            <person name="Ruckert C."/>
        </authorList>
    </citation>
    <scope>NUCLEOTIDE SEQUENCE</scope>
    <source>
        <strain evidence="2">KCTC 42651</strain>
    </source>
</reference>
<proteinExistence type="predicted"/>
<name>A0A918XMF0_9PROT</name>
<protein>
    <submittedName>
        <fullName evidence="2">Uncharacterized protein</fullName>
    </submittedName>
</protein>
<feature type="signal peptide" evidence="1">
    <location>
        <begin position="1"/>
        <end position="24"/>
    </location>
</feature>
<evidence type="ECO:0000313" key="2">
    <source>
        <dbReference type="EMBL" id="GHD39107.1"/>
    </source>
</evidence>
<evidence type="ECO:0000313" key="3">
    <source>
        <dbReference type="Proteomes" id="UP000630353"/>
    </source>
</evidence>
<keyword evidence="3" id="KW-1185">Reference proteome</keyword>